<dbReference type="Pfam" id="PF00752">
    <property type="entry name" value="XPG_N"/>
    <property type="match status" value="1"/>
</dbReference>
<accession>A0ABQ7JE53</accession>
<dbReference type="Pfam" id="PF12246">
    <property type="entry name" value="MKT1_C"/>
    <property type="match status" value="1"/>
</dbReference>
<dbReference type="InterPro" id="IPR029060">
    <property type="entry name" value="PIN-like_dom_sf"/>
</dbReference>
<proteinExistence type="inferred from homology"/>
<dbReference type="EMBL" id="JADAQX010000066">
    <property type="protein sequence ID" value="KAF8822290.1"/>
    <property type="molecule type" value="Genomic_DNA"/>
</dbReference>
<dbReference type="InterPro" id="IPR006085">
    <property type="entry name" value="XPG_DNA_repair_N"/>
</dbReference>
<comment type="caution">
    <text evidence="5">The sequence shown here is derived from an EMBL/GenBank/DDBJ whole genome shotgun (WGS) entry which is preliminary data.</text>
</comment>
<dbReference type="CDD" id="cd09858">
    <property type="entry name" value="PIN_MKT1"/>
    <property type="match status" value="1"/>
</dbReference>
<dbReference type="SMART" id="SM00485">
    <property type="entry name" value="XPGN"/>
    <property type="match status" value="1"/>
</dbReference>
<dbReference type="SUPFAM" id="SSF88723">
    <property type="entry name" value="PIN domain-like"/>
    <property type="match status" value="1"/>
</dbReference>
<organism evidence="5 6">
    <name type="scientific">Cardiosporidium cionae</name>
    <dbReference type="NCBI Taxonomy" id="476202"/>
    <lineage>
        <taxon>Eukaryota</taxon>
        <taxon>Sar</taxon>
        <taxon>Alveolata</taxon>
        <taxon>Apicomplexa</taxon>
        <taxon>Aconoidasida</taxon>
        <taxon>Nephromycida</taxon>
        <taxon>Cardiosporidium</taxon>
    </lineage>
</organism>
<keyword evidence="6" id="KW-1185">Reference proteome</keyword>
<gene>
    <name evidence="5" type="ORF">IE077_004091</name>
</gene>
<keyword evidence="1" id="KW-0810">Translation regulation</keyword>
<dbReference type="Proteomes" id="UP000823046">
    <property type="component" value="Unassembled WGS sequence"/>
</dbReference>
<reference evidence="5 6" key="1">
    <citation type="journal article" date="2020" name="bioRxiv">
        <title>Metabolic contributions of an alphaproteobacterial endosymbiont in the apicomplexan Cardiosporidium cionae.</title>
        <authorList>
            <person name="Hunter E.S."/>
            <person name="Paight C.J."/>
            <person name="Lane C.E."/>
        </authorList>
    </citation>
    <scope>NUCLEOTIDE SEQUENCE [LARGE SCALE GENOMIC DNA]</scope>
    <source>
        <strain evidence="5">ESH_2018</strain>
    </source>
</reference>
<evidence type="ECO:0000256" key="2">
    <source>
        <dbReference type="ARBA" id="ARBA00023128"/>
    </source>
</evidence>
<evidence type="ECO:0000256" key="1">
    <source>
        <dbReference type="ARBA" id="ARBA00022845"/>
    </source>
</evidence>
<keyword evidence="2" id="KW-0496">Mitochondrion</keyword>
<evidence type="ECO:0000256" key="3">
    <source>
        <dbReference type="ARBA" id="ARBA00024023"/>
    </source>
</evidence>
<dbReference type="PANTHER" id="PTHR11081:SF32">
    <property type="entry name" value="POST-TRANSCRIPTIONAL REGULATOR MKT1"/>
    <property type="match status" value="1"/>
</dbReference>
<dbReference type="InterPro" id="IPR022039">
    <property type="entry name" value="MKT1_C"/>
</dbReference>
<protein>
    <submittedName>
        <fullName evidence="5">XPG N-terminal domain-containing protein</fullName>
    </submittedName>
</protein>
<dbReference type="InterPro" id="IPR022040">
    <property type="entry name" value="MKT1_N"/>
</dbReference>
<evidence type="ECO:0000313" key="6">
    <source>
        <dbReference type="Proteomes" id="UP000823046"/>
    </source>
</evidence>
<comment type="similarity">
    <text evidence="3">Belongs to the XPG/RAD2 endonuclease family.</text>
</comment>
<feature type="domain" description="XPG N-terminal" evidence="4">
    <location>
        <begin position="1"/>
        <end position="98"/>
    </location>
</feature>
<dbReference type="InterPro" id="IPR006084">
    <property type="entry name" value="XPG/Rad2"/>
</dbReference>
<dbReference type="Pfam" id="PF12247">
    <property type="entry name" value="MKT1_N"/>
    <property type="match status" value="1"/>
</dbReference>
<evidence type="ECO:0000259" key="4">
    <source>
        <dbReference type="SMART" id="SM00485"/>
    </source>
</evidence>
<name>A0ABQ7JE53_9APIC</name>
<sequence length="815" mass="93773">MRIRQLSSYLSDEKHRHKLNLEELRGIRLGIDALSWLRSLTKLKDPYLSILGGLPLSLFPVIEHQLSLFKKFDIEPIFIFDGIQSPTHNMFVAQIPTSFAEGWYNYSNGDIESAEQKFSHATSRCTTDTVSVVLQFLRSNNIQCLRAPYFSCPQLNYCLENRLIHAVFGPPALLLYGVKQVILNIKWEEGTAYWIDFHTLLEGWNWLAKNQFLDACLLAGTEFNYTYPYLDYSAPKEVLGVAGQQSSPDVNSVSNVSLYGKHANPPVENENVHFHFEAAIDLLKKNSMPLLFQRINSPDYSRYPLYIQTFSDCRALIQFPAVLQLVRKDQNSPIVDFPEDVRRILPKNFCKILGHRLPDSLYLLMADGLISRKLPTVLAFGEWLYRAHPAVVSVEYYEAIYDIREYRRRALGLIALRLPPIFRETPILFSPLPSFCLSDPNESSSLSIDLSYSALKFWSFTAVDVQQEMERQGCKKINWKFALGWYIHCLQWGIALYEETVENKNFWPNLADHDFQSIVTLVYFMLLDNLGYITPDGRMTVFGLVLLDATDDFQDDAFISLELMKFGMLMGEPLLINEDISYQKFPQLIKSIETKRKGAKISQILLLSRVMSLFPMQLNPKLCPWVANVDFDLAGYHSVVKILMRGLNSLSEACLANILLRDIRKLRIIPPDVYRPDAPLLPFFYQRHNCMGIVAKFFLEYPYAIDSKSTSKVNLDFLGQHPGGFNKSNQELRRLPVFEKIMKAHFKNCLDPVSDLCYAIKFWFKQYQLIVAISNGGSDANELKENMERCTDLLKTQINFVGLNQHENFPKEIDL</sequence>
<dbReference type="Gene3D" id="3.40.50.1010">
    <property type="entry name" value="5'-nuclease"/>
    <property type="match status" value="1"/>
</dbReference>
<evidence type="ECO:0000313" key="5">
    <source>
        <dbReference type="EMBL" id="KAF8822290.1"/>
    </source>
</evidence>
<dbReference type="PANTHER" id="PTHR11081">
    <property type="entry name" value="FLAP ENDONUCLEASE FAMILY MEMBER"/>
    <property type="match status" value="1"/>
</dbReference>